<sequence>MTGSQALTTVHGRCCPIAVYENGLRSVSGKLWIRHTDGRREPLPVGRWRGGVKPGDASLLRRCNGPTLDVGCGPGRLAAALTGCGIPTLGIDVAPFAVELARRAGAVALRRDVFDHLPGEGRWAVLVLADGNIGIGGDPARLLRRAAELLAPAGRALIELEPPGTQTGTSLIRLEGPDGRLSRAFPWTFVGIREIAHLTVDAGLRVTEIWRSQNRYFAVLSAMRHAPRPFPPDSRKIPDQIRSCYLEENLA</sequence>
<dbReference type="Gene3D" id="3.40.50.150">
    <property type="entry name" value="Vaccinia Virus protein VP39"/>
    <property type="match status" value="1"/>
</dbReference>
<evidence type="ECO:0000313" key="2">
    <source>
        <dbReference type="Proteomes" id="UP000001549"/>
    </source>
</evidence>
<dbReference type="eggNOG" id="COG2890">
    <property type="taxonomic scope" value="Bacteria"/>
</dbReference>
<dbReference type="HOGENOM" id="CLU_071058_1_1_11"/>
<dbReference type="InterPro" id="IPR029063">
    <property type="entry name" value="SAM-dependent_MTases_sf"/>
</dbReference>
<accession>F8B0W8</accession>
<dbReference type="CDD" id="cd02440">
    <property type="entry name" value="AdoMet_MTases"/>
    <property type="match status" value="1"/>
</dbReference>
<keyword evidence="1" id="KW-0808">Transferase</keyword>
<dbReference type="EMBL" id="CP002801">
    <property type="protein sequence ID" value="AEH07868.1"/>
    <property type="molecule type" value="Genomic_DNA"/>
</dbReference>
<protein>
    <submittedName>
        <fullName evidence="1">Methyltransferase type 11</fullName>
    </submittedName>
</protein>
<dbReference type="Proteomes" id="UP000001549">
    <property type="component" value="Chromosome"/>
</dbReference>
<dbReference type="STRING" id="656024.FsymDg_0296"/>
<gene>
    <name evidence="1" type="ordered locus">FsymDg_0296</name>
</gene>
<dbReference type="GO" id="GO:0008168">
    <property type="term" value="F:methyltransferase activity"/>
    <property type="evidence" value="ECO:0007669"/>
    <property type="project" value="UniProtKB-KW"/>
</dbReference>
<dbReference type="GO" id="GO:0032259">
    <property type="term" value="P:methylation"/>
    <property type="evidence" value="ECO:0007669"/>
    <property type="project" value="UniProtKB-KW"/>
</dbReference>
<dbReference type="Pfam" id="PF13489">
    <property type="entry name" value="Methyltransf_23"/>
    <property type="match status" value="1"/>
</dbReference>
<dbReference type="KEGG" id="fsy:FsymDg_0296"/>
<reference evidence="1 2" key="1">
    <citation type="submission" date="2011-05" db="EMBL/GenBank/DDBJ databases">
        <title>Complete sequence of chromosome of Frankia symbiont of Datisca glomerata.</title>
        <authorList>
            <consortium name="US DOE Joint Genome Institute"/>
            <person name="Lucas S."/>
            <person name="Han J."/>
            <person name="Lapidus A."/>
            <person name="Cheng J.-F."/>
            <person name="Goodwin L."/>
            <person name="Pitluck S."/>
            <person name="Peters L."/>
            <person name="Mikhailova N."/>
            <person name="Chertkov O."/>
            <person name="Teshima H."/>
            <person name="Han C."/>
            <person name="Tapia R."/>
            <person name="Land M."/>
            <person name="Hauser L."/>
            <person name="Kyrpides N."/>
            <person name="Ivanova N."/>
            <person name="Pagani I."/>
            <person name="Berry A."/>
            <person name="Pawlowski K."/>
            <person name="Persson T."/>
            <person name="Vanden Heuvel B."/>
            <person name="Benson D."/>
            <person name="Woyke T."/>
        </authorList>
    </citation>
    <scope>NUCLEOTIDE SEQUENCE [LARGE SCALE GENOMIC DNA]</scope>
    <source>
        <strain evidence="2">4085684</strain>
    </source>
</reference>
<evidence type="ECO:0000313" key="1">
    <source>
        <dbReference type="EMBL" id="AEH07868.1"/>
    </source>
</evidence>
<organism evidence="1 2">
    <name type="scientific">Candidatus Protofrankia datiscae</name>
    <dbReference type="NCBI Taxonomy" id="2716812"/>
    <lineage>
        <taxon>Bacteria</taxon>
        <taxon>Bacillati</taxon>
        <taxon>Actinomycetota</taxon>
        <taxon>Actinomycetes</taxon>
        <taxon>Frankiales</taxon>
        <taxon>Frankiaceae</taxon>
        <taxon>Protofrankia</taxon>
    </lineage>
</organism>
<keyword evidence="1" id="KW-0489">Methyltransferase</keyword>
<name>F8B0W8_9ACTN</name>
<dbReference type="RefSeq" id="WP_013871863.1">
    <property type="nucleotide sequence ID" value="NC_015656.1"/>
</dbReference>
<keyword evidence="2" id="KW-1185">Reference proteome</keyword>
<proteinExistence type="predicted"/>
<dbReference type="AlphaFoldDB" id="F8B0W8"/>
<dbReference type="SUPFAM" id="SSF53335">
    <property type="entry name" value="S-adenosyl-L-methionine-dependent methyltransferases"/>
    <property type="match status" value="1"/>
</dbReference>